<dbReference type="Proteomes" id="UP000501534">
    <property type="component" value="Chromosome"/>
</dbReference>
<evidence type="ECO:0000256" key="12">
    <source>
        <dbReference type="ARBA" id="ARBA00034013"/>
    </source>
</evidence>
<evidence type="ECO:0000256" key="7">
    <source>
        <dbReference type="ARBA" id="ARBA00022801"/>
    </source>
</evidence>
<evidence type="ECO:0000256" key="3">
    <source>
        <dbReference type="ARBA" id="ARBA00008061"/>
    </source>
</evidence>
<dbReference type="Gene3D" id="2.60.40.10">
    <property type="entry name" value="Immunoglobulins"/>
    <property type="match status" value="1"/>
</dbReference>
<feature type="active site" description="Proton donor" evidence="15">
    <location>
        <position position="297"/>
    </location>
</feature>
<dbReference type="GO" id="GO:0005992">
    <property type="term" value="P:trehalose biosynthetic process"/>
    <property type="evidence" value="ECO:0007669"/>
    <property type="project" value="UniProtKB-UniRule"/>
</dbReference>
<evidence type="ECO:0000256" key="10">
    <source>
        <dbReference type="ARBA" id="ARBA00032057"/>
    </source>
</evidence>
<dbReference type="InterPro" id="IPR022567">
    <property type="entry name" value="DUF3459"/>
</dbReference>
<evidence type="ECO:0000256" key="14">
    <source>
        <dbReference type="PIRNR" id="PIRNR006337"/>
    </source>
</evidence>
<gene>
    <name evidence="19" type="primary">treZ</name>
    <name evidence="19" type="ORF">DSM104443_02109</name>
</gene>
<dbReference type="Pfam" id="PF02922">
    <property type="entry name" value="CBM_48"/>
    <property type="match status" value="1"/>
</dbReference>
<dbReference type="CDD" id="cd02853">
    <property type="entry name" value="E_set_MTHase_like_N"/>
    <property type="match status" value="1"/>
</dbReference>
<dbReference type="EC" id="3.2.1.141" evidence="4 13"/>
<dbReference type="Pfam" id="PF11941">
    <property type="entry name" value="DUF3459"/>
    <property type="match status" value="1"/>
</dbReference>
<evidence type="ECO:0000256" key="16">
    <source>
        <dbReference type="PIRSR" id="PIRSR006337-2"/>
    </source>
</evidence>
<organism evidence="19 20">
    <name type="scientific">Usitatibacter rugosus</name>
    <dbReference type="NCBI Taxonomy" id="2732067"/>
    <lineage>
        <taxon>Bacteria</taxon>
        <taxon>Pseudomonadati</taxon>
        <taxon>Pseudomonadota</taxon>
        <taxon>Betaproteobacteria</taxon>
        <taxon>Nitrosomonadales</taxon>
        <taxon>Usitatibacteraceae</taxon>
        <taxon>Usitatibacter</taxon>
    </lineage>
</organism>
<keyword evidence="9 14" id="KW-0326">Glycosidase</keyword>
<evidence type="ECO:0000313" key="20">
    <source>
        <dbReference type="Proteomes" id="UP000501534"/>
    </source>
</evidence>
<dbReference type="SUPFAM" id="SSF51445">
    <property type="entry name" value="(Trans)glycosidases"/>
    <property type="match status" value="1"/>
</dbReference>
<dbReference type="InterPro" id="IPR014756">
    <property type="entry name" value="Ig_E-set"/>
</dbReference>
<feature type="binding site" evidence="16">
    <location>
        <begin position="393"/>
        <end position="398"/>
    </location>
    <ligand>
        <name>substrate</name>
    </ligand>
</feature>
<dbReference type="GO" id="GO:0033942">
    <property type="term" value="F:4-alpha-D-(1-&gt;4)-alpha-D-glucanotrehalose trehalohydrolase activity"/>
    <property type="evidence" value="ECO:0007669"/>
    <property type="project" value="UniProtKB-EC"/>
</dbReference>
<dbReference type="InterPro" id="IPR017853">
    <property type="entry name" value="GH"/>
</dbReference>
<accession>A0A6M4GVX5</accession>
<dbReference type="NCBIfam" id="TIGR02402">
    <property type="entry name" value="trehalose_TreZ"/>
    <property type="match status" value="1"/>
</dbReference>
<dbReference type="InterPro" id="IPR004193">
    <property type="entry name" value="Glyco_hydro_13_N"/>
</dbReference>
<evidence type="ECO:0000256" key="5">
    <source>
        <dbReference type="ARBA" id="ARBA00015938"/>
    </source>
</evidence>
<keyword evidence="6" id="KW-0963">Cytoplasm</keyword>
<evidence type="ECO:0000256" key="4">
    <source>
        <dbReference type="ARBA" id="ARBA00012268"/>
    </source>
</evidence>
<dbReference type="SMART" id="SM00642">
    <property type="entry name" value="Aamy"/>
    <property type="match status" value="1"/>
</dbReference>
<evidence type="ECO:0000256" key="11">
    <source>
        <dbReference type="ARBA" id="ARBA00033284"/>
    </source>
</evidence>
<dbReference type="AlphaFoldDB" id="A0A6M4GVX5"/>
<feature type="site" description="Transition state stabilizer" evidence="17">
    <location>
        <position position="394"/>
    </location>
</feature>
<dbReference type="Pfam" id="PF00128">
    <property type="entry name" value="Alpha-amylase"/>
    <property type="match status" value="1"/>
</dbReference>
<proteinExistence type="inferred from homology"/>
<dbReference type="Gene3D" id="3.20.20.80">
    <property type="entry name" value="Glycosidases"/>
    <property type="match status" value="1"/>
</dbReference>
<dbReference type="PIRSF" id="PIRSF006337">
    <property type="entry name" value="Trehalose_TreZ"/>
    <property type="match status" value="1"/>
</dbReference>
<dbReference type="UniPathway" id="UPA00299"/>
<dbReference type="PANTHER" id="PTHR43002">
    <property type="entry name" value="GLYCOGEN DEBRANCHING ENZYME"/>
    <property type="match status" value="1"/>
</dbReference>
<sequence length="597" mass="65879">MPFGAEVAQDGVVRFRLWAPAAERVSVAFPAEPERHALDMRRFEDGWFEARRSGIPAGTRYAYRIDGRDPVPDPASRFNPADALGPSALVDPRTFTWTDGDWAGRPWHEAVVYELHIGTFTPSGTFRGAMDRLGALADLGVTAIEVMPVADFPGMRNWGYDGVLPFAPDAAYGTPDDFKAFVCAAHRLGLMVLLDVVYNHFGPEGNHLAQYAPGFFNAEHETPWGAAINYDAEGSRPVRDFFVHNALYWVEEFHLDGLRLDAVHAIVDDSPTHLLSEIATALAEGPGTRRYVHLVLENDRNESRWLANGPTMPCPASAQWNDDFHHAMHVLVTGECEGYYGDYADDPARHLARSLAEGFAYQGEASPHRKGERRGERSAHLRPTAFVNFLQDHDQVGNRAMGERLAQLAQPEALRLAVATLLLAPAIPMLFMGEEFAAGSPFLYFCDYRGALADAVREGRRREFAAFERFADPQARERIPDPNAPGTFRMSHLDWSEIDTPPHAEWLALHRELLSLRRLAIVPHLAAPGARGTYRTLARGVAVDWTFGNGTLLSMRANFSDSPLGGMPPVSGSPLFETGPGVQPEALPPWGGVWTIG</sequence>
<feature type="binding site" evidence="16">
    <location>
        <begin position="259"/>
        <end position="264"/>
    </location>
    <ligand>
        <name>substrate</name>
    </ligand>
</feature>
<dbReference type="InterPro" id="IPR013783">
    <property type="entry name" value="Ig-like_fold"/>
</dbReference>
<evidence type="ECO:0000256" key="15">
    <source>
        <dbReference type="PIRSR" id="PIRSR006337-1"/>
    </source>
</evidence>
<dbReference type="SUPFAM" id="SSF81296">
    <property type="entry name" value="E set domains"/>
    <property type="match status" value="1"/>
</dbReference>
<dbReference type="GO" id="GO:0005737">
    <property type="term" value="C:cytoplasm"/>
    <property type="evidence" value="ECO:0007669"/>
    <property type="project" value="UniProtKB-SubCell"/>
</dbReference>
<evidence type="ECO:0000256" key="9">
    <source>
        <dbReference type="ARBA" id="ARBA00023295"/>
    </source>
</evidence>
<dbReference type="InterPro" id="IPR012768">
    <property type="entry name" value="Trehalose_TreZ"/>
</dbReference>
<comment type="similarity">
    <text evidence="3 14">Belongs to the glycosyl hydrolase 13 family.</text>
</comment>
<reference evidence="19 20" key="1">
    <citation type="submission" date="2020-04" db="EMBL/GenBank/DDBJ databases">
        <title>Usitatibacter rugosus gen. nov., sp. nov. and Usitatibacter palustris sp. nov., novel members of Usitatibacteraceae fam. nov. within the order Nitrosomonadales isolated from soil.</title>
        <authorList>
            <person name="Huber K.J."/>
            <person name="Neumann-Schaal M."/>
            <person name="Geppert A."/>
            <person name="Luckner M."/>
            <person name="Wanner G."/>
            <person name="Overmann J."/>
        </authorList>
    </citation>
    <scope>NUCLEOTIDE SEQUENCE [LARGE SCALE GENOMIC DNA]</scope>
    <source>
        <strain evidence="19 20">0125_3</strain>
    </source>
</reference>
<feature type="binding site" evidence="16">
    <location>
        <begin position="322"/>
        <end position="326"/>
    </location>
    <ligand>
        <name>substrate</name>
    </ligand>
</feature>
<evidence type="ECO:0000256" key="2">
    <source>
        <dbReference type="ARBA" id="ARBA00005199"/>
    </source>
</evidence>
<comment type="pathway">
    <text evidence="2 14">Glycan biosynthesis; trehalose biosynthesis.</text>
</comment>
<dbReference type="Gene3D" id="1.10.10.760">
    <property type="entry name" value="E-set domains of sugar-utilizing enzymes"/>
    <property type="match status" value="1"/>
</dbReference>
<evidence type="ECO:0000256" key="1">
    <source>
        <dbReference type="ARBA" id="ARBA00004496"/>
    </source>
</evidence>
<name>A0A6M4GVX5_9PROT</name>
<feature type="domain" description="Glycosyl hydrolase family 13 catalytic" evidence="18">
    <location>
        <begin position="89"/>
        <end position="476"/>
    </location>
</feature>
<dbReference type="KEGG" id="uru:DSM104443_02109"/>
<keyword evidence="8" id="KW-0119">Carbohydrate metabolism</keyword>
<comment type="catalytic activity">
    <reaction evidence="12 14">
        <text>hydrolysis of (1-&gt;4)-alpha-D-glucosidic linkage in 4-alpha-D-[(1-&gt;4)-alpha-D-glucanosyl]n trehalose to yield trehalose and (1-&gt;4)-alpha-D-glucan.</text>
        <dbReference type="EC" id="3.2.1.141"/>
    </reaction>
</comment>
<feature type="active site" description="Nucleophile" evidence="15">
    <location>
        <position position="261"/>
    </location>
</feature>
<dbReference type="InterPro" id="IPR006047">
    <property type="entry name" value="GH13_cat_dom"/>
</dbReference>
<evidence type="ECO:0000256" key="17">
    <source>
        <dbReference type="PIRSR" id="PIRSR006337-3"/>
    </source>
</evidence>
<dbReference type="CDD" id="cd11325">
    <property type="entry name" value="AmyAc_GTHase"/>
    <property type="match status" value="1"/>
</dbReference>
<dbReference type="EMBL" id="CP053069">
    <property type="protein sequence ID" value="QJR11038.1"/>
    <property type="molecule type" value="Genomic_DNA"/>
</dbReference>
<dbReference type="InterPro" id="IPR044901">
    <property type="entry name" value="Trehalose_TreZ_E-set_sf"/>
</dbReference>
<evidence type="ECO:0000256" key="6">
    <source>
        <dbReference type="ARBA" id="ARBA00022490"/>
    </source>
</evidence>
<protein>
    <recommendedName>
        <fullName evidence="5 13">Malto-oligosyltrehalose trehalohydrolase</fullName>
        <shortName evidence="14">MTHase</shortName>
        <ecNumber evidence="4 13">3.2.1.141</ecNumber>
    </recommendedName>
    <alternativeName>
        <fullName evidence="11 14">4-alpha-D-((1-&gt;4)-alpha-D-glucano)trehalose trehalohydrolase</fullName>
    </alternativeName>
    <alternativeName>
        <fullName evidence="10 14">Maltooligosyl trehalose trehalohydrolase</fullName>
    </alternativeName>
</protein>
<evidence type="ECO:0000256" key="8">
    <source>
        <dbReference type="ARBA" id="ARBA00023277"/>
    </source>
</evidence>
<evidence type="ECO:0000256" key="13">
    <source>
        <dbReference type="NCBIfam" id="TIGR02402"/>
    </source>
</evidence>
<comment type="subcellular location">
    <subcellularLocation>
        <location evidence="1 15">Cytoplasm</location>
    </subcellularLocation>
</comment>
<keyword evidence="20" id="KW-1185">Reference proteome</keyword>
<evidence type="ECO:0000259" key="18">
    <source>
        <dbReference type="SMART" id="SM00642"/>
    </source>
</evidence>
<evidence type="ECO:0000313" key="19">
    <source>
        <dbReference type="EMBL" id="QJR11038.1"/>
    </source>
</evidence>
<keyword evidence="7 14" id="KW-0378">Hydrolase</keyword>